<sequence length="346" mass="36319" precursor="true">MVWRTAAATLLTAAALAATAEAAPGPAPWGSELARAAAGVAAVRAELQMAQLQPSAQQSAVLAARLQQLEEDIRRLTGRIEEVEHAQMQMQARLQRLLTQADQQRGSTPQELADTGRAAPPATAPEPPLAAPAARPTPLTPSVTARQEPAPPPAVARPAAPAPVASSIAPDASAQKGYVLGTIPEDALRGQSVPRQPDLPAPGQDGGVQARLESEGATTPPASYEAGLELLQANRWAEAEQAFAAFVQQNPNDPRAATASYWLGETYLLRKDYANAAAVFARNYRTYGPDAPRAPDNLLKLGVALAGMGQREKACQSFAELAKRHPNAPAPIRQALSRERTSAGCT</sequence>
<accession>A0ABU8XV53</accession>
<comment type="function">
    <text evidence="1">Mediates coordination of peptidoglycan synthesis and outer membrane constriction during cell division.</text>
</comment>
<dbReference type="InterPro" id="IPR019734">
    <property type="entry name" value="TPR_rpt"/>
</dbReference>
<dbReference type="Pfam" id="PF13174">
    <property type="entry name" value="TPR_6"/>
    <property type="match status" value="1"/>
</dbReference>
<feature type="region of interest" description="Disordered" evidence="2">
    <location>
        <begin position="189"/>
        <end position="220"/>
    </location>
</feature>
<dbReference type="RefSeq" id="WP_418160151.1">
    <property type="nucleotide sequence ID" value="NZ_JBBLZC010000013.1"/>
</dbReference>
<dbReference type="InterPro" id="IPR034706">
    <property type="entry name" value="CpoB"/>
</dbReference>
<name>A0ABU8XV53_9PROT</name>
<feature type="compositionally biased region" description="Low complexity" evidence="2">
    <location>
        <begin position="131"/>
        <end position="141"/>
    </location>
</feature>
<keyword evidence="4" id="KW-1185">Reference proteome</keyword>
<protein>
    <recommendedName>
        <fullName evidence="1">Cell division coordinator CpoB</fullName>
    </recommendedName>
</protein>
<proteinExistence type="inferred from homology"/>
<organism evidence="3 4">
    <name type="scientific">Benzoatithermus flavus</name>
    <dbReference type="NCBI Taxonomy" id="3108223"/>
    <lineage>
        <taxon>Bacteria</taxon>
        <taxon>Pseudomonadati</taxon>
        <taxon>Pseudomonadota</taxon>
        <taxon>Alphaproteobacteria</taxon>
        <taxon>Geminicoccales</taxon>
        <taxon>Geminicoccaceae</taxon>
        <taxon>Benzoatithermus</taxon>
    </lineage>
</organism>
<reference evidence="3 4" key="1">
    <citation type="submission" date="2024-01" db="EMBL/GenBank/DDBJ databases">
        <title>Multi-omics insights into the function and evolution of sodium benzoate biodegradation pathways in Benzoatithermus flavus gen. nov., sp. nov. from hot spring.</title>
        <authorList>
            <person name="Hu C.-J."/>
            <person name="Li W.-J."/>
        </authorList>
    </citation>
    <scope>NUCLEOTIDE SEQUENCE [LARGE SCALE GENOMIC DNA]</scope>
    <source>
        <strain evidence="3 4">SYSU G07066</strain>
    </source>
</reference>
<keyword evidence="1" id="KW-0175">Coiled coil</keyword>
<dbReference type="Proteomes" id="UP001375743">
    <property type="component" value="Unassembled WGS sequence"/>
</dbReference>
<comment type="caution">
    <text evidence="3">The sequence shown here is derived from an EMBL/GenBank/DDBJ whole genome shotgun (WGS) entry which is preliminary data.</text>
</comment>
<gene>
    <name evidence="3" type="primary">ybgF</name>
    <name evidence="1" type="synonym">cpoB</name>
    <name evidence="3" type="ORF">U1T56_14160</name>
</gene>
<feature type="chain" id="PRO_5044940826" description="Cell division coordinator CpoB" evidence="1">
    <location>
        <begin position="23"/>
        <end position="346"/>
    </location>
</feature>
<feature type="region of interest" description="Disordered" evidence="2">
    <location>
        <begin position="100"/>
        <end position="168"/>
    </location>
</feature>
<dbReference type="NCBIfam" id="TIGR02795">
    <property type="entry name" value="tol_pal_ybgF"/>
    <property type="match status" value="1"/>
</dbReference>
<evidence type="ECO:0000256" key="1">
    <source>
        <dbReference type="HAMAP-Rule" id="MF_02066"/>
    </source>
</evidence>
<dbReference type="Gene3D" id="1.25.40.10">
    <property type="entry name" value="Tetratricopeptide repeat domain"/>
    <property type="match status" value="1"/>
</dbReference>
<feature type="coiled-coil region" evidence="1">
    <location>
        <begin position="59"/>
        <end position="100"/>
    </location>
</feature>
<evidence type="ECO:0000256" key="2">
    <source>
        <dbReference type="SAM" id="MobiDB-lite"/>
    </source>
</evidence>
<dbReference type="InterPro" id="IPR014162">
    <property type="entry name" value="CpoB_C"/>
</dbReference>
<comment type="similarity">
    <text evidence="1">Belongs to the CpoB family.</text>
</comment>
<keyword evidence="1" id="KW-0574">Periplasm</keyword>
<keyword evidence="1" id="KW-0132">Cell division</keyword>
<dbReference type="EMBL" id="JBBLZC010000013">
    <property type="protein sequence ID" value="MEK0084303.1"/>
    <property type="molecule type" value="Genomic_DNA"/>
</dbReference>
<keyword evidence="1" id="KW-0131">Cell cycle</keyword>
<dbReference type="SUPFAM" id="SSF48452">
    <property type="entry name" value="TPR-like"/>
    <property type="match status" value="1"/>
</dbReference>
<comment type="subcellular location">
    <subcellularLocation>
        <location evidence="1">Periplasm</location>
    </subcellularLocation>
</comment>
<feature type="compositionally biased region" description="Low complexity" evidence="2">
    <location>
        <begin position="156"/>
        <end position="168"/>
    </location>
</feature>
<dbReference type="Pfam" id="PF13432">
    <property type="entry name" value="TPR_16"/>
    <property type="match status" value="1"/>
</dbReference>
<keyword evidence="1" id="KW-0732">Signal</keyword>
<evidence type="ECO:0000313" key="4">
    <source>
        <dbReference type="Proteomes" id="UP001375743"/>
    </source>
</evidence>
<feature type="signal peptide" evidence="1">
    <location>
        <begin position="1"/>
        <end position="22"/>
    </location>
</feature>
<dbReference type="HAMAP" id="MF_02066">
    <property type="entry name" value="CpoB"/>
    <property type="match status" value="1"/>
</dbReference>
<evidence type="ECO:0000313" key="3">
    <source>
        <dbReference type="EMBL" id="MEK0084303.1"/>
    </source>
</evidence>
<dbReference type="InterPro" id="IPR011990">
    <property type="entry name" value="TPR-like_helical_dom_sf"/>
</dbReference>